<keyword evidence="5" id="KW-0997">Cell inner membrane</keyword>
<dbReference type="GO" id="GO:0005886">
    <property type="term" value="C:plasma membrane"/>
    <property type="evidence" value="ECO:0007669"/>
    <property type="project" value="UniProtKB-SubCell"/>
</dbReference>
<evidence type="ECO:0000256" key="9">
    <source>
        <dbReference type="ARBA" id="ARBA00025772"/>
    </source>
</evidence>
<dbReference type="RefSeq" id="WP_006712215.1">
    <property type="nucleotide sequence ID" value="NZ_AFWF01000143.1"/>
</dbReference>
<dbReference type="AlphaFoldDB" id="F9S2A4"/>
<comment type="similarity">
    <text evidence="9">Belongs to the GSP H family.</text>
</comment>
<evidence type="ECO:0000256" key="8">
    <source>
        <dbReference type="ARBA" id="ARBA00023136"/>
    </source>
</evidence>
<comment type="caution">
    <text evidence="13">The sequence shown here is derived from an EMBL/GenBank/DDBJ whole genome shotgun (WGS) entry which is preliminary data.</text>
</comment>
<gene>
    <name evidence="13" type="ORF">VII00023_14271</name>
</gene>
<dbReference type="Pfam" id="PF07963">
    <property type="entry name" value="N_methyl"/>
    <property type="match status" value="1"/>
</dbReference>
<feature type="domain" description="General secretion pathway GspH" evidence="12">
    <location>
        <begin position="41"/>
        <end position="137"/>
    </location>
</feature>
<evidence type="ECO:0000256" key="6">
    <source>
        <dbReference type="ARBA" id="ARBA00022692"/>
    </source>
</evidence>
<dbReference type="NCBIfam" id="TIGR02532">
    <property type="entry name" value="IV_pilin_GFxxxE"/>
    <property type="match status" value="1"/>
</dbReference>
<sequence length="169" mass="18597">MVRGFTLLELMITVALMASMLLMATPSITALFHKIKMQRLAGELNGFLLQAKSEAVMRNQKLYAHFSFAYDVSVLDGSWQLSLTDSSSVGGALLLRVDGAVFQNIEIRHTYRTGYITFDAVRGRPNGGHIGFHPQDDLCCAMRVTIANPPGRVKICSDSESNYGYPTCS</sequence>
<evidence type="ECO:0000256" key="10">
    <source>
        <dbReference type="ARBA" id="ARBA00030775"/>
    </source>
</evidence>
<evidence type="ECO:0000313" key="13">
    <source>
        <dbReference type="EMBL" id="EGU39894.1"/>
    </source>
</evidence>
<dbReference type="Gene3D" id="3.30.700.10">
    <property type="entry name" value="Glycoprotein, Type 4 Pilin"/>
    <property type="match status" value="1"/>
</dbReference>
<dbReference type="Pfam" id="PF12019">
    <property type="entry name" value="GspH"/>
    <property type="match status" value="1"/>
</dbReference>
<feature type="transmembrane region" description="Helical" evidence="11">
    <location>
        <begin position="12"/>
        <end position="32"/>
    </location>
</feature>
<reference evidence="13 14" key="1">
    <citation type="journal article" date="2012" name="Int. J. Syst. Evol. Microbiol.">
        <title>Vibrio caribbeanicus sp. nov., isolated from the marine sponge Scleritoderma cyanea.</title>
        <authorList>
            <person name="Hoffmann M."/>
            <person name="Monday S.R."/>
            <person name="Allard M.W."/>
            <person name="Strain E.A."/>
            <person name="Whittaker P."/>
            <person name="Naum M."/>
            <person name="McCarthy P.J."/>
            <person name="Lopez J.V."/>
            <person name="Fischer M."/>
            <person name="Brown E.W."/>
        </authorList>
    </citation>
    <scope>NUCLEOTIDE SEQUENCE [LARGE SCALE GENOMIC DNA]</scope>
    <source>
        <strain evidence="13 14">ATCC 700023</strain>
    </source>
</reference>
<evidence type="ECO:0000256" key="1">
    <source>
        <dbReference type="ARBA" id="ARBA00004377"/>
    </source>
</evidence>
<organism evidence="13 14">
    <name type="scientific">Vibrio ichthyoenteri ATCC 700023</name>
    <dbReference type="NCBI Taxonomy" id="870968"/>
    <lineage>
        <taxon>Bacteria</taxon>
        <taxon>Pseudomonadati</taxon>
        <taxon>Pseudomonadota</taxon>
        <taxon>Gammaproteobacteria</taxon>
        <taxon>Vibrionales</taxon>
        <taxon>Vibrionaceae</taxon>
        <taxon>Vibrio</taxon>
    </lineage>
</organism>
<keyword evidence="14" id="KW-1185">Reference proteome</keyword>
<proteinExistence type="inferred from homology"/>
<dbReference type="InterPro" id="IPR016824">
    <property type="entry name" value="Tfp-pilus_assembly_FimT"/>
</dbReference>
<evidence type="ECO:0000256" key="2">
    <source>
        <dbReference type="ARBA" id="ARBA00021549"/>
    </source>
</evidence>
<evidence type="ECO:0000313" key="14">
    <source>
        <dbReference type="Proteomes" id="UP000004605"/>
    </source>
</evidence>
<dbReference type="InterPro" id="IPR045584">
    <property type="entry name" value="Pilin-like"/>
</dbReference>
<keyword evidence="8 11" id="KW-0472">Membrane</keyword>
<dbReference type="PIRSF" id="PIRSF024622">
    <property type="entry name" value="Tfp_FimT"/>
    <property type="match status" value="1"/>
</dbReference>
<evidence type="ECO:0000256" key="3">
    <source>
        <dbReference type="ARBA" id="ARBA00022475"/>
    </source>
</evidence>
<accession>F9S2A4</accession>
<dbReference type="GO" id="GO:0015628">
    <property type="term" value="P:protein secretion by the type II secretion system"/>
    <property type="evidence" value="ECO:0007669"/>
    <property type="project" value="InterPro"/>
</dbReference>
<dbReference type="GO" id="GO:0015627">
    <property type="term" value="C:type II protein secretion system complex"/>
    <property type="evidence" value="ECO:0007669"/>
    <property type="project" value="InterPro"/>
</dbReference>
<evidence type="ECO:0000259" key="12">
    <source>
        <dbReference type="Pfam" id="PF12019"/>
    </source>
</evidence>
<dbReference type="OrthoDB" id="5871678at2"/>
<dbReference type="SUPFAM" id="SSF54523">
    <property type="entry name" value="Pili subunits"/>
    <property type="match status" value="1"/>
</dbReference>
<keyword evidence="3" id="KW-1003">Cell membrane</keyword>
<dbReference type="Proteomes" id="UP000004605">
    <property type="component" value="Unassembled WGS sequence"/>
</dbReference>
<evidence type="ECO:0000256" key="5">
    <source>
        <dbReference type="ARBA" id="ARBA00022519"/>
    </source>
</evidence>
<keyword evidence="4" id="KW-0488">Methylation</keyword>
<name>F9S2A4_9VIBR</name>
<dbReference type="InterPro" id="IPR012902">
    <property type="entry name" value="N_methyl_site"/>
</dbReference>
<evidence type="ECO:0000256" key="7">
    <source>
        <dbReference type="ARBA" id="ARBA00022989"/>
    </source>
</evidence>
<dbReference type="EMBL" id="AFWF01000143">
    <property type="protein sequence ID" value="EGU39894.1"/>
    <property type="molecule type" value="Genomic_DNA"/>
</dbReference>
<keyword evidence="6 11" id="KW-0812">Transmembrane</keyword>
<dbReference type="InterPro" id="IPR022346">
    <property type="entry name" value="T2SS_GspH"/>
</dbReference>
<dbReference type="PROSITE" id="PS00409">
    <property type="entry name" value="PROKAR_NTER_METHYL"/>
    <property type="match status" value="1"/>
</dbReference>
<protein>
    <recommendedName>
        <fullName evidence="2">Type II secretion system protein H</fullName>
    </recommendedName>
    <alternativeName>
        <fullName evidence="10">General secretion pathway protein H</fullName>
    </alternativeName>
</protein>
<evidence type="ECO:0000256" key="11">
    <source>
        <dbReference type="SAM" id="Phobius"/>
    </source>
</evidence>
<keyword evidence="7 11" id="KW-1133">Transmembrane helix</keyword>
<comment type="subcellular location">
    <subcellularLocation>
        <location evidence="1">Cell inner membrane</location>
        <topology evidence="1">Single-pass membrane protein</topology>
    </subcellularLocation>
</comment>
<evidence type="ECO:0000256" key="4">
    <source>
        <dbReference type="ARBA" id="ARBA00022481"/>
    </source>
</evidence>